<dbReference type="InterPro" id="IPR027417">
    <property type="entry name" value="P-loop_NTPase"/>
</dbReference>
<dbReference type="Gramene" id="TKW02441">
    <property type="protein sequence ID" value="TKW02441"/>
    <property type="gene ID" value="SEVIR_8G244980v2"/>
</dbReference>
<dbReference type="PANTHER" id="PTHR36766">
    <property type="entry name" value="PLANT BROAD-SPECTRUM MILDEW RESISTANCE PROTEIN RPW8"/>
    <property type="match status" value="1"/>
</dbReference>
<name>A0A4U6TJ23_SETVI</name>
<evidence type="ECO:0000313" key="4">
    <source>
        <dbReference type="Proteomes" id="UP000298652"/>
    </source>
</evidence>
<gene>
    <name evidence="3" type="ORF">SEVIR_8G244980v2</name>
</gene>
<feature type="compositionally biased region" description="Polar residues" evidence="1">
    <location>
        <begin position="1"/>
        <end position="12"/>
    </location>
</feature>
<evidence type="ECO:0000256" key="1">
    <source>
        <dbReference type="SAM" id="MobiDB-lite"/>
    </source>
</evidence>
<dbReference type="EMBL" id="CM016559">
    <property type="protein sequence ID" value="TKW02441.1"/>
    <property type="molecule type" value="Genomic_DNA"/>
</dbReference>
<reference evidence="3" key="1">
    <citation type="submission" date="2019-03" db="EMBL/GenBank/DDBJ databases">
        <title>WGS assembly of Setaria viridis.</title>
        <authorList>
            <person name="Huang P."/>
            <person name="Jenkins J."/>
            <person name="Grimwood J."/>
            <person name="Barry K."/>
            <person name="Healey A."/>
            <person name="Mamidi S."/>
            <person name="Sreedasyam A."/>
            <person name="Shu S."/>
            <person name="Feldman M."/>
            <person name="Wu J."/>
            <person name="Yu Y."/>
            <person name="Chen C."/>
            <person name="Johnson J."/>
            <person name="Rokhsar D."/>
            <person name="Baxter I."/>
            <person name="Schmutz J."/>
            <person name="Brutnell T."/>
            <person name="Kellogg E."/>
        </authorList>
    </citation>
    <scope>NUCLEOTIDE SEQUENCE [LARGE SCALE GENOMIC DNA]</scope>
</reference>
<dbReference type="InterPro" id="IPR002182">
    <property type="entry name" value="NB-ARC"/>
</dbReference>
<protein>
    <recommendedName>
        <fullName evidence="2">NB-ARC domain-containing protein</fullName>
    </recommendedName>
</protein>
<evidence type="ECO:0000313" key="3">
    <source>
        <dbReference type="EMBL" id="TKW02441.1"/>
    </source>
</evidence>
<dbReference type="Pfam" id="PF00931">
    <property type="entry name" value="NB-ARC"/>
    <property type="match status" value="1"/>
</dbReference>
<proteinExistence type="predicted"/>
<dbReference type="Gene3D" id="3.40.50.300">
    <property type="entry name" value="P-loop containing nucleotide triphosphate hydrolases"/>
    <property type="match status" value="1"/>
</dbReference>
<accession>A0A4U6TJ23</accession>
<organism evidence="3 4">
    <name type="scientific">Setaria viridis</name>
    <name type="common">Green bristlegrass</name>
    <name type="synonym">Setaria italica subsp. viridis</name>
    <dbReference type="NCBI Taxonomy" id="4556"/>
    <lineage>
        <taxon>Eukaryota</taxon>
        <taxon>Viridiplantae</taxon>
        <taxon>Streptophyta</taxon>
        <taxon>Embryophyta</taxon>
        <taxon>Tracheophyta</taxon>
        <taxon>Spermatophyta</taxon>
        <taxon>Magnoliopsida</taxon>
        <taxon>Liliopsida</taxon>
        <taxon>Poales</taxon>
        <taxon>Poaceae</taxon>
        <taxon>PACMAD clade</taxon>
        <taxon>Panicoideae</taxon>
        <taxon>Panicodae</taxon>
        <taxon>Paniceae</taxon>
        <taxon>Cenchrinae</taxon>
        <taxon>Setaria</taxon>
    </lineage>
</organism>
<keyword evidence="4" id="KW-1185">Reference proteome</keyword>
<dbReference type="AlphaFoldDB" id="A0A4U6TJ23"/>
<dbReference type="PANTHER" id="PTHR36766:SF55">
    <property type="entry name" value="OS11G0492900 PROTEIN"/>
    <property type="match status" value="1"/>
</dbReference>
<feature type="region of interest" description="Disordered" evidence="1">
    <location>
        <begin position="1"/>
        <end position="36"/>
    </location>
</feature>
<sequence length="197" mass="22608">MRPTMSLMSLSTRRFGEKPRRRATTASLDAEAKKKGHHSKLGAEVAKLLVPAGNPNVFRYRMGKKLRRIVQTIEALVTEMNTFGFRNMQQAQPSRQWRQTDSVIIDFDRDIVSRSRDWEKKKIMGMLLDQASNMDLMVLPIVGMGGMGKTTFVQLIYNDPAIEKHFELQRWCYVSDDFDVSTIASNICQANTSNWLF</sequence>
<evidence type="ECO:0000259" key="2">
    <source>
        <dbReference type="Pfam" id="PF00931"/>
    </source>
</evidence>
<dbReference type="GO" id="GO:0043531">
    <property type="term" value="F:ADP binding"/>
    <property type="evidence" value="ECO:0007669"/>
    <property type="project" value="InterPro"/>
</dbReference>
<dbReference type="SUPFAM" id="SSF52540">
    <property type="entry name" value="P-loop containing nucleoside triphosphate hydrolases"/>
    <property type="match status" value="1"/>
</dbReference>
<feature type="domain" description="NB-ARC" evidence="2">
    <location>
        <begin position="120"/>
        <end position="189"/>
    </location>
</feature>
<dbReference type="Proteomes" id="UP000298652">
    <property type="component" value="Chromosome 8"/>
</dbReference>